<dbReference type="Proteomes" id="UP001630127">
    <property type="component" value="Unassembled WGS sequence"/>
</dbReference>
<protein>
    <submittedName>
        <fullName evidence="1">Uncharacterized protein</fullName>
    </submittedName>
</protein>
<comment type="caution">
    <text evidence="1">The sequence shown here is derived from an EMBL/GenBank/DDBJ whole genome shotgun (WGS) entry which is preliminary data.</text>
</comment>
<evidence type="ECO:0000313" key="2">
    <source>
        <dbReference type="Proteomes" id="UP001630127"/>
    </source>
</evidence>
<reference evidence="1 2" key="1">
    <citation type="submission" date="2024-11" db="EMBL/GenBank/DDBJ databases">
        <title>A near-complete genome assembly of Cinchona calisaya.</title>
        <authorList>
            <person name="Lian D.C."/>
            <person name="Zhao X.W."/>
            <person name="Wei L."/>
        </authorList>
    </citation>
    <scope>NUCLEOTIDE SEQUENCE [LARGE SCALE GENOMIC DNA]</scope>
    <source>
        <tissue evidence="1">Nenye</tissue>
    </source>
</reference>
<accession>A0ABD3AVK7</accession>
<dbReference type="AlphaFoldDB" id="A0ABD3AVK7"/>
<dbReference type="EMBL" id="JBJUIK010000002">
    <property type="protein sequence ID" value="KAL3535230.1"/>
    <property type="molecule type" value="Genomic_DNA"/>
</dbReference>
<evidence type="ECO:0000313" key="1">
    <source>
        <dbReference type="EMBL" id="KAL3535230.1"/>
    </source>
</evidence>
<sequence>MWTLSDYEAGLWLLEHRMSRNEFLCDISFLSSSKLVLVPVAFHPFDFETVYLGRGKSIFSSNIQTRELIVLGNPITLEMNIFWHVVYVFVLPLWPVSIQAAPSEVRQIKV</sequence>
<gene>
    <name evidence="1" type="ORF">ACH5RR_003691</name>
</gene>
<proteinExistence type="predicted"/>
<organism evidence="1 2">
    <name type="scientific">Cinchona calisaya</name>
    <dbReference type="NCBI Taxonomy" id="153742"/>
    <lineage>
        <taxon>Eukaryota</taxon>
        <taxon>Viridiplantae</taxon>
        <taxon>Streptophyta</taxon>
        <taxon>Embryophyta</taxon>
        <taxon>Tracheophyta</taxon>
        <taxon>Spermatophyta</taxon>
        <taxon>Magnoliopsida</taxon>
        <taxon>eudicotyledons</taxon>
        <taxon>Gunneridae</taxon>
        <taxon>Pentapetalae</taxon>
        <taxon>asterids</taxon>
        <taxon>lamiids</taxon>
        <taxon>Gentianales</taxon>
        <taxon>Rubiaceae</taxon>
        <taxon>Cinchonoideae</taxon>
        <taxon>Cinchoneae</taxon>
        <taxon>Cinchona</taxon>
    </lineage>
</organism>
<keyword evidence="2" id="KW-1185">Reference proteome</keyword>
<name>A0ABD3AVK7_9GENT</name>